<dbReference type="InterPro" id="IPR052740">
    <property type="entry name" value="CE4"/>
</dbReference>
<name>A0ABN2N8W0_9PSEU</name>
<evidence type="ECO:0000313" key="3">
    <source>
        <dbReference type="EMBL" id="GAA1854069.1"/>
    </source>
</evidence>
<feature type="compositionally biased region" description="Pro residues" evidence="1">
    <location>
        <begin position="37"/>
        <end position="56"/>
    </location>
</feature>
<gene>
    <name evidence="3" type="ORF">GCM10009836_37680</name>
</gene>
<evidence type="ECO:0000256" key="1">
    <source>
        <dbReference type="SAM" id="MobiDB-lite"/>
    </source>
</evidence>
<reference evidence="3 4" key="1">
    <citation type="journal article" date="2019" name="Int. J. Syst. Evol. Microbiol.">
        <title>The Global Catalogue of Microorganisms (GCM) 10K type strain sequencing project: providing services to taxonomists for standard genome sequencing and annotation.</title>
        <authorList>
            <consortium name="The Broad Institute Genomics Platform"/>
            <consortium name="The Broad Institute Genome Sequencing Center for Infectious Disease"/>
            <person name="Wu L."/>
            <person name="Ma J."/>
        </authorList>
    </citation>
    <scope>NUCLEOTIDE SEQUENCE [LARGE SCALE GENOMIC DNA]</scope>
    <source>
        <strain evidence="3 4">JCM 16009</strain>
    </source>
</reference>
<evidence type="ECO:0000313" key="4">
    <source>
        <dbReference type="Proteomes" id="UP001500449"/>
    </source>
</evidence>
<accession>A0ABN2N8W0</accession>
<dbReference type="Proteomes" id="UP001500449">
    <property type="component" value="Unassembled WGS sequence"/>
</dbReference>
<dbReference type="PANTHER" id="PTHR45985:SF3">
    <property type="entry name" value="CHITIN DEACETYLASE-LIKE 4"/>
    <property type="match status" value="1"/>
</dbReference>
<evidence type="ECO:0000256" key="2">
    <source>
        <dbReference type="SAM" id="SignalP"/>
    </source>
</evidence>
<feature type="chain" id="PRO_5045390279" description="Polysaccharide deacetylase" evidence="2">
    <location>
        <begin position="30"/>
        <end position="373"/>
    </location>
</feature>
<comment type="caution">
    <text evidence="3">The sequence shown here is derived from an EMBL/GenBank/DDBJ whole genome shotgun (WGS) entry which is preliminary data.</text>
</comment>
<sequence length="373" mass="39823">MKRWTLLAITAVLAVIALVTALVSGPATDPDTAAAPAPAPVPAPTTTTPPPPPAPPSWLHTLGPGESPPQFVLFSFDGAGSDAHWQRILPLARRSNAHVTAFLTGLYLVPDRESTRYTGPGHRPGASSVGFGGSEADVARRIENLTAARADGHEIGTHFNGHFCAGSEPSGGTWSTAQWNDELDQFFRFLREAPGLDLPATAVQGGRTPCLESQPGKLYPALLAHGMSYDSSGVAGSLAWPSLVDGVWEFPMPTVTVPALNKRVVMMDYNFWYSMNKARNEPQRAAQFTDWTVQAYERAYAAAFAGNRAPLVVGNHFNDWNGSAFSTAAERFLGDVCLRPETVCATYGEVIAWMGMQDPAVLGALAAKPRPSP</sequence>
<feature type="region of interest" description="Disordered" evidence="1">
    <location>
        <begin position="31"/>
        <end position="62"/>
    </location>
</feature>
<organism evidence="3 4">
    <name type="scientific">Pseudonocardia ailaonensis</name>
    <dbReference type="NCBI Taxonomy" id="367279"/>
    <lineage>
        <taxon>Bacteria</taxon>
        <taxon>Bacillati</taxon>
        <taxon>Actinomycetota</taxon>
        <taxon>Actinomycetes</taxon>
        <taxon>Pseudonocardiales</taxon>
        <taxon>Pseudonocardiaceae</taxon>
        <taxon>Pseudonocardia</taxon>
    </lineage>
</organism>
<dbReference type="EMBL" id="BAAAQK010000011">
    <property type="protein sequence ID" value="GAA1854069.1"/>
    <property type="molecule type" value="Genomic_DNA"/>
</dbReference>
<proteinExistence type="predicted"/>
<dbReference type="PANTHER" id="PTHR45985">
    <property type="match status" value="1"/>
</dbReference>
<dbReference type="RefSeq" id="WP_344418411.1">
    <property type="nucleotide sequence ID" value="NZ_BAAAQK010000011.1"/>
</dbReference>
<dbReference type="SUPFAM" id="SSF88713">
    <property type="entry name" value="Glycoside hydrolase/deacetylase"/>
    <property type="match status" value="1"/>
</dbReference>
<feature type="signal peptide" evidence="2">
    <location>
        <begin position="1"/>
        <end position="29"/>
    </location>
</feature>
<dbReference type="Gene3D" id="3.20.20.370">
    <property type="entry name" value="Glycoside hydrolase/deacetylase"/>
    <property type="match status" value="1"/>
</dbReference>
<protein>
    <recommendedName>
        <fullName evidence="5">Polysaccharide deacetylase</fullName>
    </recommendedName>
</protein>
<keyword evidence="2" id="KW-0732">Signal</keyword>
<evidence type="ECO:0008006" key="5">
    <source>
        <dbReference type="Google" id="ProtNLM"/>
    </source>
</evidence>
<keyword evidence="4" id="KW-1185">Reference proteome</keyword>
<dbReference type="InterPro" id="IPR011330">
    <property type="entry name" value="Glyco_hydro/deAcase_b/a-brl"/>
</dbReference>